<evidence type="ECO:0000313" key="2">
    <source>
        <dbReference type="Proteomes" id="UP001177260"/>
    </source>
</evidence>
<dbReference type="Proteomes" id="UP001177260">
    <property type="component" value="Unassembled WGS sequence"/>
</dbReference>
<gene>
    <name evidence="1" type="ORF">N8T08_005774</name>
</gene>
<accession>A0ACC3B1H5</accession>
<sequence length="141" mass="15970">MALQEVGLRESEPEAPRRDKHANGVIRSHVPSSRLSQPLEFPHSHTLKLSSLPFPFPRPDPSRPVATLHCPWVHSYWGSDHRLEKYTNDRLVMDTRAEKVFPLISPAKGLGDTLQERPNWSKTCSAMGDNQQLRNVLICAV</sequence>
<reference evidence="1 2" key="1">
    <citation type="journal article" date="2023" name="ACS Omega">
        <title>Identification of the Neoaspergillic Acid Biosynthesis Gene Cluster by Establishing an In Vitro CRISPR-Ribonucleoprotein Genetic System in Aspergillus melleus.</title>
        <authorList>
            <person name="Yuan B."/>
            <person name="Grau M.F."/>
            <person name="Murata R.M."/>
            <person name="Torok T."/>
            <person name="Venkateswaran K."/>
            <person name="Stajich J.E."/>
            <person name="Wang C.C.C."/>
        </authorList>
    </citation>
    <scope>NUCLEOTIDE SEQUENCE [LARGE SCALE GENOMIC DNA]</scope>
    <source>
        <strain evidence="1 2">IMV 1140</strain>
    </source>
</reference>
<keyword evidence="2" id="KW-1185">Reference proteome</keyword>
<evidence type="ECO:0000313" key="1">
    <source>
        <dbReference type="EMBL" id="KAK1144112.1"/>
    </source>
</evidence>
<dbReference type="EMBL" id="JAOPJF010000033">
    <property type="protein sequence ID" value="KAK1144112.1"/>
    <property type="molecule type" value="Genomic_DNA"/>
</dbReference>
<proteinExistence type="predicted"/>
<comment type="caution">
    <text evidence="1">The sequence shown here is derived from an EMBL/GenBank/DDBJ whole genome shotgun (WGS) entry which is preliminary data.</text>
</comment>
<protein>
    <submittedName>
        <fullName evidence="1">Uncharacterized protein</fullName>
    </submittedName>
</protein>
<organism evidence="1 2">
    <name type="scientific">Aspergillus melleus</name>
    <dbReference type="NCBI Taxonomy" id="138277"/>
    <lineage>
        <taxon>Eukaryota</taxon>
        <taxon>Fungi</taxon>
        <taxon>Dikarya</taxon>
        <taxon>Ascomycota</taxon>
        <taxon>Pezizomycotina</taxon>
        <taxon>Eurotiomycetes</taxon>
        <taxon>Eurotiomycetidae</taxon>
        <taxon>Eurotiales</taxon>
        <taxon>Aspergillaceae</taxon>
        <taxon>Aspergillus</taxon>
        <taxon>Aspergillus subgen. Circumdati</taxon>
    </lineage>
</organism>
<name>A0ACC3B1H5_9EURO</name>